<dbReference type="KEGG" id="loa:LOAG_00778"/>
<dbReference type="InParanoid" id="A0A1S0UAE1"/>
<proteinExistence type="predicted"/>
<sequence>LPAFHTYPHPIFPFIWSFEKKLELYSSEIRKPNAVYFVMLVTVARYDFKGSGQSHTHAHTHTHTHTRTHTHINTRMHTHTYTYTYIHTHTKFLQVYHFLCLLLYFKYKENNIKPTANELFNKQPKHI</sequence>
<accession>A0A1S0UAE1</accession>
<dbReference type="EMBL" id="JH712073">
    <property type="protein sequence ID" value="EFO27703.1"/>
    <property type="molecule type" value="Genomic_DNA"/>
</dbReference>
<dbReference type="CTD" id="9938146"/>
<dbReference type="GeneID" id="9938146"/>
<protein>
    <submittedName>
        <fullName evidence="1">Uncharacterized protein</fullName>
    </submittedName>
</protein>
<name>A0A1S0UAE1_LOALO</name>
<feature type="non-terminal residue" evidence="1">
    <location>
        <position position="1"/>
    </location>
</feature>
<reference evidence="1" key="1">
    <citation type="submission" date="2012-04" db="EMBL/GenBank/DDBJ databases">
        <title>The Genome Sequence of Loa loa.</title>
        <authorList>
            <consortium name="The Broad Institute Genome Sequencing Platform"/>
            <consortium name="Broad Institute Genome Sequencing Center for Infectious Disease"/>
            <person name="Nutman T.B."/>
            <person name="Fink D.L."/>
            <person name="Russ C."/>
            <person name="Young S."/>
            <person name="Zeng Q."/>
            <person name="Gargeya S."/>
            <person name="Alvarado L."/>
            <person name="Berlin A."/>
            <person name="Chapman S.B."/>
            <person name="Chen Z."/>
            <person name="Freedman E."/>
            <person name="Gellesch M."/>
            <person name="Goldberg J."/>
            <person name="Griggs A."/>
            <person name="Gujja S."/>
            <person name="Heilman E.R."/>
            <person name="Heiman D."/>
            <person name="Howarth C."/>
            <person name="Mehta T."/>
            <person name="Neiman D."/>
            <person name="Pearson M."/>
            <person name="Roberts A."/>
            <person name="Saif S."/>
            <person name="Shea T."/>
            <person name="Shenoy N."/>
            <person name="Sisk P."/>
            <person name="Stolte C."/>
            <person name="Sykes S."/>
            <person name="White J."/>
            <person name="Yandava C."/>
            <person name="Haas B."/>
            <person name="Henn M.R."/>
            <person name="Nusbaum C."/>
            <person name="Birren B."/>
        </authorList>
    </citation>
    <scope>NUCLEOTIDE SEQUENCE [LARGE SCALE GENOMIC DNA]</scope>
</reference>
<dbReference type="RefSeq" id="XP_003136366.1">
    <property type="nucleotide sequence ID" value="XM_003136318.1"/>
</dbReference>
<dbReference type="AlphaFoldDB" id="A0A1S0UAE1"/>
<gene>
    <name evidence="1" type="ORF">LOAG_00778</name>
</gene>
<evidence type="ECO:0000313" key="1">
    <source>
        <dbReference type="EMBL" id="EFO27703.1"/>
    </source>
</evidence>
<organism evidence="1">
    <name type="scientific">Loa loa</name>
    <name type="common">Eye worm</name>
    <name type="synonym">Filaria loa</name>
    <dbReference type="NCBI Taxonomy" id="7209"/>
    <lineage>
        <taxon>Eukaryota</taxon>
        <taxon>Metazoa</taxon>
        <taxon>Ecdysozoa</taxon>
        <taxon>Nematoda</taxon>
        <taxon>Chromadorea</taxon>
        <taxon>Rhabditida</taxon>
        <taxon>Spirurina</taxon>
        <taxon>Spiruromorpha</taxon>
        <taxon>Filarioidea</taxon>
        <taxon>Onchocercidae</taxon>
        <taxon>Loa</taxon>
    </lineage>
</organism>